<reference evidence="9" key="2">
    <citation type="submission" date="2023-01" db="EMBL/GenBank/DDBJ databases">
        <title>Gilvimarinus xylanilyticus HB14 isolated from Caulerpa lentillifera aquaculture base in Hainan, China.</title>
        <authorList>
            <person name="Zhang Y.-J."/>
        </authorList>
    </citation>
    <scope>NUCLEOTIDE SEQUENCE</scope>
    <source>
        <strain evidence="9">HB14</strain>
    </source>
</reference>
<dbReference type="EMBL" id="JAMFTH010000001">
    <property type="protein sequence ID" value="MCP8898787.1"/>
    <property type="molecule type" value="Genomic_DNA"/>
</dbReference>
<keyword evidence="4 7" id="KW-1133">Transmembrane helix</keyword>
<dbReference type="Pfam" id="PF01618">
    <property type="entry name" value="MotA_ExbB"/>
    <property type="match status" value="1"/>
</dbReference>
<keyword evidence="2" id="KW-1003">Cell membrane</keyword>
<feature type="domain" description="MotA/TolQ/ExbB proton channel" evidence="8">
    <location>
        <begin position="67"/>
        <end position="187"/>
    </location>
</feature>
<proteinExistence type="inferred from homology"/>
<comment type="similarity">
    <text evidence="6">Belongs to the exbB/tolQ family.</text>
</comment>
<name>A0A9X2I4I6_9GAMM</name>
<evidence type="ECO:0000313" key="9">
    <source>
        <dbReference type="EMBL" id="MCP8898787.1"/>
    </source>
</evidence>
<evidence type="ECO:0000256" key="7">
    <source>
        <dbReference type="SAM" id="Phobius"/>
    </source>
</evidence>
<keyword evidence="6" id="KW-0813">Transport</keyword>
<dbReference type="Proteomes" id="UP001139319">
    <property type="component" value="Unassembled WGS sequence"/>
</dbReference>
<reference evidence="9" key="1">
    <citation type="submission" date="2022-05" db="EMBL/GenBank/DDBJ databases">
        <authorList>
            <person name="Sun H.-N."/>
        </authorList>
    </citation>
    <scope>NUCLEOTIDE SEQUENCE</scope>
    <source>
        <strain evidence="9">HB14</strain>
    </source>
</reference>
<keyword evidence="3 7" id="KW-0812">Transmembrane</keyword>
<keyword evidence="5 7" id="KW-0472">Membrane</keyword>
<keyword evidence="6" id="KW-0653">Protein transport</keyword>
<dbReference type="InterPro" id="IPR050790">
    <property type="entry name" value="ExbB/TolQ_transport"/>
</dbReference>
<evidence type="ECO:0000256" key="2">
    <source>
        <dbReference type="ARBA" id="ARBA00022475"/>
    </source>
</evidence>
<evidence type="ECO:0000256" key="5">
    <source>
        <dbReference type="ARBA" id="ARBA00023136"/>
    </source>
</evidence>
<feature type="transmembrane region" description="Helical" evidence="7">
    <location>
        <begin position="150"/>
        <end position="171"/>
    </location>
</feature>
<protein>
    <submittedName>
        <fullName evidence="9">MotA/TolQ/ExbB proton channel family protein</fullName>
    </submittedName>
</protein>
<accession>A0A9X2I4I6</accession>
<evidence type="ECO:0000259" key="8">
    <source>
        <dbReference type="Pfam" id="PF01618"/>
    </source>
</evidence>
<evidence type="ECO:0000256" key="3">
    <source>
        <dbReference type="ARBA" id="ARBA00022692"/>
    </source>
</evidence>
<evidence type="ECO:0000313" key="10">
    <source>
        <dbReference type="Proteomes" id="UP001139319"/>
    </source>
</evidence>
<evidence type="ECO:0000256" key="1">
    <source>
        <dbReference type="ARBA" id="ARBA00004651"/>
    </source>
</evidence>
<dbReference type="PANTHER" id="PTHR30625:SF11">
    <property type="entry name" value="MOTA_TOLQ_EXBB PROTON CHANNEL DOMAIN-CONTAINING PROTEIN"/>
    <property type="match status" value="1"/>
</dbReference>
<sequence length="209" mass="22725">MFEVIAAGGWLMLPIILCSVAVLAISAERYWSLNPGKIAPRHLLAQVWGWIKNNELNAERLKELKQSSPLGEILSAGLSNSRYGREIMKDSIEEAANKVIHDLERFIGVLGTIAAVTPLLGLLGTVFGMIEVFNAIMIKGSGNAGVLAGGISQALITTAAGLCVAIPAMILHRYFQRHIDTLVVTMEEEAIKLVDALHSDRRVDVKTKR</sequence>
<comment type="subcellular location">
    <subcellularLocation>
        <location evidence="1">Cell membrane</location>
        <topology evidence="1">Multi-pass membrane protein</topology>
    </subcellularLocation>
    <subcellularLocation>
        <location evidence="6">Membrane</location>
        <topology evidence="6">Multi-pass membrane protein</topology>
    </subcellularLocation>
</comment>
<dbReference type="GO" id="GO:0005886">
    <property type="term" value="C:plasma membrane"/>
    <property type="evidence" value="ECO:0007669"/>
    <property type="project" value="UniProtKB-SubCell"/>
</dbReference>
<organism evidence="9 10">
    <name type="scientific">Gilvimarinus xylanilyticus</name>
    <dbReference type="NCBI Taxonomy" id="2944139"/>
    <lineage>
        <taxon>Bacteria</taxon>
        <taxon>Pseudomonadati</taxon>
        <taxon>Pseudomonadota</taxon>
        <taxon>Gammaproteobacteria</taxon>
        <taxon>Cellvibrionales</taxon>
        <taxon>Cellvibrionaceae</taxon>
        <taxon>Gilvimarinus</taxon>
    </lineage>
</organism>
<evidence type="ECO:0000256" key="4">
    <source>
        <dbReference type="ARBA" id="ARBA00022989"/>
    </source>
</evidence>
<dbReference type="GO" id="GO:0017038">
    <property type="term" value="P:protein import"/>
    <property type="evidence" value="ECO:0007669"/>
    <property type="project" value="TreeGrafter"/>
</dbReference>
<evidence type="ECO:0000256" key="6">
    <source>
        <dbReference type="RuleBase" id="RU004057"/>
    </source>
</evidence>
<comment type="caution">
    <text evidence="9">The sequence shown here is derived from an EMBL/GenBank/DDBJ whole genome shotgun (WGS) entry which is preliminary data.</text>
</comment>
<feature type="transmembrane region" description="Helical" evidence="7">
    <location>
        <begin position="6"/>
        <end position="27"/>
    </location>
</feature>
<dbReference type="InterPro" id="IPR002898">
    <property type="entry name" value="MotA_ExbB_proton_chnl"/>
</dbReference>
<feature type="transmembrane region" description="Helical" evidence="7">
    <location>
        <begin position="106"/>
        <end position="130"/>
    </location>
</feature>
<keyword evidence="10" id="KW-1185">Reference proteome</keyword>
<gene>
    <name evidence="9" type="ORF">M6D89_05685</name>
</gene>
<dbReference type="PANTHER" id="PTHR30625">
    <property type="entry name" value="PROTEIN TOLQ"/>
    <property type="match status" value="1"/>
</dbReference>
<dbReference type="RefSeq" id="WP_253967056.1">
    <property type="nucleotide sequence ID" value="NZ_JAMFTH010000001.1"/>
</dbReference>
<dbReference type="AlphaFoldDB" id="A0A9X2I4I6"/>